<organism evidence="1 2">
    <name type="scientific">Pseudomaricurvus hydrocarbonicus</name>
    <dbReference type="NCBI Taxonomy" id="1470433"/>
    <lineage>
        <taxon>Bacteria</taxon>
        <taxon>Pseudomonadati</taxon>
        <taxon>Pseudomonadota</taxon>
        <taxon>Gammaproteobacteria</taxon>
        <taxon>Cellvibrionales</taxon>
        <taxon>Cellvibrionaceae</taxon>
        <taxon>Pseudomaricurvus</taxon>
    </lineage>
</organism>
<accession>A0A9E5MMY0</accession>
<evidence type="ECO:0000313" key="1">
    <source>
        <dbReference type="EMBL" id="NHO67209.1"/>
    </source>
</evidence>
<keyword evidence="2" id="KW-1185">Reference proteome</keyword>
<sequence>MSNKTHLLFYTLTALVCVSGKVDAKLIDAPPKNEKQVTVPGNTATGASAALTQQQVLPDLFAGLEEEGSTLGNTRTHQDLLRIMRGELTESEQDLLSMYGLTMDDVSNIASDLLNGEMDIPMPLYQAFINYFETLERDNRAVAAAEVPAPGTTLLILVGMLVIIGQLKSLPDATLTATLTEKTKLA</sequence>
<dbReference type="AlphaFoldDB" id="A0A9E5MMY0"/>
<dbReference type="Proteomes" id="UP000787472">
    <property type="component" value="Unassembled WGS sequence"/>
</dbReference>
<name>A0A9E5MMY0_9GAMM</name>
<proteinExistence type="predicted"/>
<gene>
    <name evidence="1" type="ORF">G8770_16800</name>
</gene>
<dbReference type="RefSeq" id="WP_167189489.1">
    <property type="nucleotide sequence ID" value="NZ_JAAONZ010000015.1"/>
</dbReference>
<comment type="caution">
    <text evidence="1">The sequence shown here is derived from an EMBL/GenBank/DDBJ whole genome shotgun (WGS) entry which is preliminary data.</text>
</comment>
<dbReference type="EMBL" id="JAAONZ010000015">
    <property type="protein sequence ID" value="NHO67209.1"/>
    <property type="molecule type" value="Genomic_DNA"/>
</dbReference>
<reference evidence="1" key="1">
    <citation type="submission" date="2020-03" db="EMBL/GenBank/DDBJ databases">
        <authorList>
            <person name="Guo F."/>
        </authorList>
    </citation>
    <scope>NUCLEOTIDE SEQUENCE</scope>
    <source>
        <strain evidence="1">JCM 30134</strain>
    </source>
</reference>
<evidence type="ECO:0000313" key="2">
    <source>
        <dbReference type="Proteomes" id="UP000787472"/>
    </source>
</evidence>
<protein>
    <submittedName>
        <fullName evidence="1">Uncharacterized protein</fullName>
    </submittedName>
</protein>